<feature type="compositionally biased region" description="Low complexity" evidence="1">
    <location>
        <begin position="87"/>
        <end position="105"/>
    </location>
</feature>
<gene>
    <name evidence="2" type="ORF">F443_15154</name>
</gene>
<proteinExistence type="predicted"/>
<evidence type="ECO:0000256" key="1">
    <source>
        <dbReference type="SAM" id="MobiDB-lite"/>
    </source>
</evidence>
<keyword evidence="3" id="KW-1185">Reference proteome</keyword>
<dbReference type="HOGENOM" id="CLU_2054315_0_0_1"/>
<name>V9EL63_PHYNI</name>
<reference evidence="2 3" key="1">
    <citation type="submission" date="2013-11" db="EMBL/GenBank/DDBJ databases">
        <title>The Genome Sequence of Phytophthora parasitica P1569.</title>
        <authorList>
            <consortium name="The Broad Institute Genomics Platform"/>
            <person name="Russ C."/>
            <person name="Tyler B."/>
            <person name="Panabieres F."/>
            <person name="Shan W."/>
            <person name="Tripathy S."/>
            <person name="Grunwald N."/>
            <person name="Machado M."/>
            <person name="Johnson C.S."/>
            <person name="Arredondo F."/>
            <person name="Hong C."/>
            <person name="Coffey M."/>
            <person name="Young S.K."/>
            <person name="Zeng Q."/>
            <person name="Gargeya S."/>
            <person name="Fitzgerald M."/>
            <person name="Abouelleil A."/>
            <person name="Alvarado L."/>
            <person name="Chapman S.B."/>
            <person name="Gainer-Dewar J."/>
            <person name="Goldberg J."/>
            <person name="Griggs A."/>
            <person name="Gujja S."/>
            <person name="Hansen M."/>
            <person name="Howarth C."/>
            <person name="Imamovic A."/>
            <person name="Ireland A."/>
            <person name="Larimer J."/>
            <person name="McCowan C."/>
            <person name="Murphy C."/>
            <person name="Pearson M."/>
            <person name="Poon T.W."/>
            <person name="Priest M."/>
            <person name="Roberts A."/>
            <person name="Saif S."/>
            <person name="Shea T."/>
            <person name="Sykes S."/>
            <person name="Wortman J."/>
            <person name="Nusbaum C."/>
            <person name="Birren B."/>
        </authorList>
    </citation>
    <scope>NUCLEOTIDE SEQUENCE [LARGE SCALE GENOMIC DNA]</scope>
    <source>
        <strain evidence="2 3">P1569</strain>
    </source>
</reference>
<dbReference type="EMBL" id="ANIZ01002642">
    <property type="protein sequence ID" value="ETI39248.1"/>
    <property type="molecule type" value="Genomic_DNA"/>
</dbReference>
<comment type="caution">
    <text evidence="2">The sequence shown here is derived from an EMBL/GenBank/DDBJ whole genome shotgun (WGS) entry which is preliminary data.</text>
</comment>
<feature type="region of interest" description="Disordered" evidence="1">
    <location>
        <begin position="87"/>
        <end position="120"/>
    </location>
</feature>
<sequence>MSSAVMVGSSRLRRCNSGSNLERQVAQLQGQLGLLVRMQPYGSHPVAISPSMTLPPAALQPPKALQLPAGPQYSVFSNSGAVLQPPAASQPLAASQPSSDPALALRAHPSRARYSLSKPT</sequence>
<organism evidence="2 3">
    <name type="scientific">Phytophthora nicotianae P1569</name>
    <dbReference type="NCBI Taxonomy" id="1317065"/>
    <lineage>
        <taxon>Eukaryota</taxon>
        <taxon>Sar</taxon>
        <taxon>Stramenopiles</taxon>
        <taxon>Oomycota</taxon>
        <taxon>Peronosporomycetes</taxon>
        <taxon>Peronosporales</taxon>
        <taxon>Peronosporaceae</taxon>
        <taxon>Phytophthora</taxon>
    </lineage>
</organism>
<dbReference type="Proteomes" id="UP000018721">
    <property type="component" value="Unassembled WGS sequence"/>
</dbReference>
<dbReference type="AlphaFoldDB" id="V9EL63"/>
<evidence type="ECO:0000313" key="2">
    <source>
        <dbReference type="EMBL" id="ETI39248.1"/>
    </source>
</evidence>
<accession>V9EL63</accession>
<protein>
    <submittedName>
        <fullName evidence="2">Uncharacterized protein</fullName>
    </submittedName>
</protein>
<evidence type="ECO:0000313" key="3">
    <source>
        <dbReference type="Proteomes" id="UP000018721"/>
    </source>
</evidence>